<evidence type="ECO:0000313" key="3">
    <source>
        <dbReference type="Proteomes" id="UP000275408"/>
    </source>
</evidence>
<protein>
    <submittedName>
        <fullName evidence="2">Uncharacterized protein</fullName>
    </submittedName>
</protein>
<reference evidence="2 3" key="1">
    <citation type="journal article" date="2018" name="Sci. Rep.">
        <title>Comparative analysis of the Pocillopora damicornis genome highlights role of immune system in coral evolution.</title>
        <authorList>
            <person name="Cunning R."/>
            <person name="Bay R.A."/>
            <person name="Gillette P."/>
            <person name="Baker A.C."/>
            <person name="Traylor-Knowles N."/>
        </authorList>
    </citation>
    <scope>NUCLEOTIDE SEQUENCE [LARGE SCALE GENOMIC DNA]</scope>
    <source>
        <strain evidence="2">RSMAS</strain>
        <tissue evidence="2">Whole animal</tissue>
    </source>
</reference>
<feature type="compositionally biased region" description="Acidic residues" evidence="1">
    <location>
        <begin position="51"/>
        <end position="86"/>
    </location>
</feature>
<name>A0A3M6TSG6_POCDA</name>
<accession>A0A3M6TSG6</accession>
<proteinExistence type="predicted"/>
<evidence type="ECO:0000256" key="1">
    <source>
        <dbReference type="SAM" id="MobiDB-lite"/>
    </source>
</evidence>
<sequence>MSPHCIYESENNLAQRLPADMEEKVIKYHRIPQDLIEKSFKSCGIANALDGSEDDAVWEEENEETEDAEEIIDNEFETDSEGEEGE</sequence>
<feature type="region of interest" description="Disordered" evidence="1">
    <location>
        <begin position="50"/>
        <end position="86"/>
    </location>
</feature>
<comment type="caution">
    <text evidence="2">The sequence shown here is derived from an EMBL/GenBank/DDBJ whole genome shotgun (WGS) entry which is preliminary data.</text>
</comment>
<dbReference type="EMBL" id="RCHS01002988">
    <property type="protein sequence ID" value="RMX44387.1"/>
    <property type="molecule type" value="Genomic_DNA"/>
</dbReference>
<dbReference type="AlphaFoldDB" id="A0A3M6TSG6"/>
<dbReference type="Proteomes" id="UP000275408">
    <property type="component" value="Unassembled WGS sequence"/>
</dbReference>
<keyword evidence="3" id="KW-1185">Reference proteome</keyword>
<organism evidence="2 3">
    <name type="scientific">Pocillopora damicornis</name>
    <name type="common">Cauliflower coral</name>
    <name type="synonym">Millepora damicornis</name>
    <dbReference type="NCBI Taxonomy" id="46731"/>
    <lineage>
        <taxon>Eukaryota</taxon>
        <taxon>Metazoa</taxon>
        <taxon>Cnidaria</taxon>
        <taxon>Anthozoa</taxon>
        <taxon>Hexacorallia</taxon>
        <taxon>Scleractinia</taxon>
        <taxon>Astrocoeniina</taxon>
        <taxon>Pocilloporidae</taxon>
        <taxon>Pocillopora</taxon>
    </lineage>
</organism>
<gene>
    <name evidence="2" type="ORF">pdam_00011194</name>
</gene>
<evidence type="ECO:0000313" key="2">
    <source>
        <dbReference type="EMBL" id="RMX44387.1"/>
    </source>
</evidence>